<dbReference type="OrthoDB" id="5115960at2"/>
<accession>A0A4R9BW19</accession>
<keyword evidence="2" id="KW-1185">Reference proteome</keyword>
<organism evidence="1 2">
    <name type="scientific">Cryobacterium lactosi</name>
    <dbReference type="NCBI Taxonomy" id="1259202"/>
    <lineage>
        <taxon>Bacteria</taxon>
        <taxon>Bacillati</taxon>
        <taxon>Actinomycetota</taxon>
        <taxon>Actinomycetes</taxon>
        <taxon>Micrococcales</taxon>
        <taxon>Microbacteriaceae</taxon>
        <taxon>Cryobacterium</taxon>
    </lineage>
</organism>
<name>A0A4R9BW19_9MICO</name>
<dbReference type="EMBL" id="SOHM01000020">
    <property type="protein sequence ID" value="TFD90817.1"/>
    <property type="molecule type" value="Genomic_DNA"/>
</dbReference>
<evidence type="ECO:0000313" key="2">
    <source>
        <dbReference type="Proteomes" id="UP000298468"/>
    </source>
</evidence>
<dbReference type="RefSeq" id="WP_134640704.1">
    <property type="nucleotide sequence ID" value="NZ_SOHM01000020.1"/>
</dbReference>
<protein>
    <submittedName>
        <fullName evidence="1">Uncharacterized protein</fullName>
    </submittedName>
</protein>
<dbReference type="AlphaFoldDB" id="A0A4R9BW19"/>
<comment type="caution">
    <text evidence="1">The sequence shown here is derived from an EMBL/GenBank/DDBJ whole genome shotgun (WGS) entry which is preliminary data.</text>
</comment>
<gene>
    <name evidence="1" type="ORF">E3T61_09905</name>
</gene>
<dbReference type="Proteomes" id="UP000298468">
    <property type="component" value="Unassembled WGS sequence"/>
</dbReference>
<sequence>MVNPVLTLVGENEIMIAMTAIVRPLESLRSFPVLGQNLRRHYEHTLLFTDQMFVIFPGIGAVLVTEHADKYRFDIVGNDQAIADHRVMTLEAYVLDETGGQRIRFDWAKAAHVPVPFR</sequence>
<proteinExistence type="predicted"/>
<evidence type="ECO:0000313" key="1">
    <source>
        <dbReference type="EMBL" id="TFD90817.1"/>
    </source>
</evidence>
<reference evidence="1 2" key="1">
    <citation type="submission" date="2019-03" db="EMBL/GenBank/DDBJ databases">
        <title>Genomics of glacier-inhabiting Cryobacterium strains.</title>
        <authorList>
            <person name="Liu Q."/>
            <person name="Xin Y.-H."/>
        </authorList>
    </citation>
    <scope>NUCLEOTIDE SEQUENCE [LARGE SCALE GENOMIC DNA]</scope>
    <source>
        <strain evidence="1 2">Sr59</strain>
    </source>
</reference>